<name>A0ABR2KN28_9EUKA</name>
<feature type="transmembrane region" description="Helical" evidence="5">
    <location>
        <begin position="237"/>
        <end position="260"/>
    </location>
</feature>
<dbReference type="InterPro" id="IPR050549">
    <property type="entry name" value="MFS_Trehalose_Transporter"/>
</dbReference>
<evidence type="ECO:0000256" key="3">
    <source>
        <dbReference type="ARBA" id="ARBA00022989"/>
    </source>
</evidence>
<evidence type="ECO:0000256" key="1">
    <source>
        <dbReference type="ARBA" id="ARBA00004141"/>
    </source>
</evidence>
<dbReference type="PROSITE" id="PS50850">
    <property type="entry name" value="MFS"/>
    <property type="match status" value="1"/>
</dbReference>
<feature type="transmembrane region" description="Helical" evidence="5">
    <location>
        <begin position="335"/>
        <end position="357"/>
    </location>
</feature>
<feature type="domain" description="Major facilitator superfamily (MFS) profile" evidence="6">
    <location>
        <begin position="1"/>
        <end position="423"/>
    </location>
</feature>
<feature type="transmembrane region" description="Helical" evidence="5">
    <location>
        <begin position="46"/>
        <end position="67"/>
    </location>
</feature>
<organism evidence="7 8">
    <name type="scientific">Tritrichomonas musculus</name>
    <dbReference type="NCBI Taxonomy" id="1915356"/>
    <lineage>
        <taxon>Eukaryota</taxon>
        <taxon>Metamonada</taxon>
        <taxon>Parabasalia</taxon>
        <taxon>Tritrichomonadida</taxon>
        <taxon>Tritrichomonadidae</taxon>
        <taxon>Tritrichomonas</taxon>
    </lineage>
</organism>
<dbReference type="Pfam" id="PF00083">
    <property type="entry name" value="Sugar_tr"/>
    <property type="match status" value="1"/>
</dbReference>
<gene>
    <name evidence="7" type="ORF">M9Y10_029778</name>
</gene>
<dbReference type="Gene3D" id="1.20.1250.20">
    <property type="entry name" value="MFS general substrate transporter like domains"/>
    <property type="match status" value="1"/>
</dbReference>
<accession>A0ABR2KN28</accession>
<dbReference type="PANTHER" id="PTHR48021:SF1">
    <property type="entry name" value="GH07001P-RELATED"/>
    <property type="match status" value="1"/>
</dbReference>
<feature type="transmembrane region" description="Helical" evidence="5">
    <location>
        <begin position="164"/>
        <end position="183"/>
    </location>
</feature>
<feature type="transmembrane region" description="Helical" evidence="5">
    <location>
        <begin position="369"/>
        <end position="388"/>
    </location>
</feature>
<protein>
    <submittedName>
        <fullName evidence="7">Glucose import</fullName>
    </submittedName>
</protein>
<keyword evidence="8" id="KW-1185">Reference proteome</keyword>
<keyword evidence="2 5" id="KW-0812">Transmembrane</keyword>
<reference evidence="7 8" key="1">
    <citation type="submission" date="2024-04" db="EMBL/GenBank/DDBJ databases">
        <title>Tritrichomonas musculus Genome.</title>
        <authorList>
            <person name="Alves-Ferreira E."/>
            <person name="Grigg M."/>
            <person name="Lorenzi H."/>
            <person name="Galac M."/>
        </authorList>
    </citation>
    <scope>NUCLEOTIDE SEQUENCE [LARGE SCALE GENOMIC DNA]</scope>
    <source>
        <strain evidence="7 8">EAF2021</strain>
    </source>
</reference>
<dbReference type="SUPFAM" id="SSF103473">
    <property type="entry name" value="MFS general substrate transporter"/>
    <property type="match status" value="1"/>
</dbReference>
<feature type="transmembrane region" description="Helical" evidence="5">
    <location>
        <begin position="280"/>
        <end position="298"/>
    </location>
</feature>
<proteinExistence type="predicted"/>
<evidence type="ECO:0000256" key="2">
    <source>
        <dbReference type="ARBA" id="ARBA00022692"/>
    </source>
</evidence>
<evidence type="ECO:0000256" key="5">
    <source>
        <dbReference type="SAM" id="Phobius"/>
    </source>
</evidence>
<dbReference type="InterPro" id="IPR005828">
    <property type="entry name" value="MFS_sugar_transport-like"/>
</dbReference>
<evidence type="ECO:0000313" key="8">
    <source>
        <dbReference type="Proteomes" id="UP001470230"/>
    </source>
</evidence>
<evidence type="ECO:0000259" key="6">
    <source>
        <dbReference type="PROSITE" id="PS50850"/>
    </source>
</evidence>
<feature type="transmembrane region" description="Helical" evidence="5">
    <location>
        <begin position="74"/>
        <end position="93"/>
    </location>
</feature>
<dbReference type="Proteomes" id="UP001470230">
    <property type="component" value="Unassembled WGS sequence"/>
</dbReference>
<dbReference type="InterPro" id="IPR003663">
    <property type="entry name" value="Sugar/inositol_transpt"/>
</dbReference>
<evidence type="ECO:0000313" key="7">
    <source>
        <dbReference type="EMBL" id="KAK8892545.1"/>
    </source>
</evidence>
<feature type="transmembrane region" description="Helical" evidence="5">
    <location>
        <begin position="394"/>
        <end position="419"/>
    </location>
</feature>
<dbReference type="EMBL" id="JAPFFF010000004">
    <property type="protein sequence ID" value="KAK8892545.1"/>
    <property type="molecule type" value="Genomic_DNA"/>
</dbReference>
<feature type="transmembrane region" description="Helical" evidence="5">
    <location>
        <begin position="137"/>
        <end position="158"/>
    </location>
</feature>
<dbReference type="InterPro" id="IPR020846">
    <property type="entry name" value="MFS_dom"/>
</dbReference>
<dbReference type="PANTHER" id="PTHR48021">
    <property type="match status" value="1"/>
</dbReference>
<dbReference type="InterPro" id="IPR036259">
    <property type="entry name" value="MFS_trans_sf"/>
</dbReference>
<keyword evidence="4 5" id="KW-0472">Membrane</keyword>
<dbReference type="PRINTS" id="PR00171">
    <property type="entry name" value="SUGRTRNSPORT"/>
</dbReference>
<comment type="subcellular location">
    <subcellularLocation>
        <location evidence="1">Membrane</location>
        <topology evidence="1">Multi-pass membrane protein</topology>
    </subcellularLocation>
</comment>
<feature type="transmembrane region" description="Helical" evidence="5">
    <location>
        <begin position="99"/>
        <end position="125"/>
    </location>
</feature>
<sequence>MGFCSISLVYACILTCGSMSFGAIIAYGSATLRIIKDTFGPLSTFYVGAFQAAPAFMAIFSPILWNFLMKRKSLKICTSMVGISGMIFWLLLLTMNKRYFWLSIIIRCLLGITLAGCSAICPLYFSEIAPPERKGFYGVIHVIFIVMGHVVTNLLGVTHKWQPPIYTVSAFMLIFGTCVFIIPDNRSKQNDSKNEILNQDDQIELKNLNSNEIEKNNSNEDQNAPKPKNMSLFDKSILKHTIVSMSLLFLMQLCGIGSIMQNLAPLMSEVGLQIDAGYQATIAICAQLVSAFFSSILIDKYGCKILWNVSSAGCALSLLMYGLNVKFNWSHWLPMIFLFLFQFFFGIGMGSVPWIVPSHVFPPELKSKAMSLGTSMTWLSASIVMFLFPYLQKWFGQFGLMMILTGINVFSFLVGVFFVEDYRDRSDTKVTESKDDIKQALINGDQSELDENTNSNL</sequence>
<keyword evidence="3 5" id="KW-1133">Transmembrane helix</keyword>
<evidence type="ECO:0000256" key="4">
    <source>
        <dbReference type="ARBA" id="ARBA00023136"/>
    </source>
</evidence>
<comment type="caution">
    <text evidence="7">The sequence shown here is derived from an EMBL/GenBank/DDBJ whole genome shotgun (WGS) entry which is preliminary data.</text>
</comment>
<feature type="transmembrane region" description="Helical" evidence="5">
    <location>
        <begin position="305"/>
        <end position="323"/>
    </location>
</feature>